<feature type="region of interest" description="Disordered" evidence="1">
    <location>
        <begin position="202"/>
        <end position="234"/>
    </location>
</feature>
<dbReference type="Proteomes" id="UP000343317">
    <property type="component" value="Unassembled WGS sequence"/>
</dbReference>
<feature type="compositionally biased region" description="Basic and acidic residues" evidence="1">
    <location>
        <begin position="214"/>
        <end position="224"/>
    </location>
</feature>
<name>A0A5E4TXN2_9BURK</name>
<organism evidence="2 3">
    <name type="scientific">Pandoraea horticolens</name>
    <dbReference type="NCBI Taxonomy" id="2508298"/>
    <lineage>
        <taxon>Bacteria</taxon>
        <taxon>Pseudomonadati</taxon>
        <taxon>Pseudomonadota</taxon>
        <taxon>Betaproteobacteria</taxon>
        <taxon>Burkholderiales</taxon>
        <taxon>Burkholderiaceae</taxon>
        <taxon>Pandoraea</taxon>
    </lineage>
</organism>
<feature type="region of interest" description="Disordered" evidence="1">
    <location>
        <begin position="1"/>
        <end position="33"/>
    </location>
</feature>
<evidence type="ECO:0000313" key="2">
    <source>
        <dbReference type="EMBL" id="VVD91498.1"/>
    </source>
</evidence>
<feature type="compositionally biased region" description="Basic and acidic residues" evidence="1">
    <location>
        <begin position="10"/>
        <end position="33"/>
    </location>
</feature>
<sequence>MRAKNYIRGVDGREFPGKPTQHDRERDAQERIRERQDDRCADCFRTVGQFERRWRMTVDKSHRRDREFGAVYYDDASSSMVCRACEERVPEPASSSAVERKRLEHELGQMIRDAQDAWPSLTTPERHEFVAKYQTRRAELCKVVGSSSPAIPNPWTADEIAGSLTYLGGGCSNGLFDIEKSCLLTAVRVTERSMRKYKRLPETLNVRQAGGGHSRPDAAGRRALLEPQVDSSGQ</sequence>
<accession>A0A5E4TXN2</accession>
<reference evidence="2 3" key="1">
    <citation type="submission" date="2019-08" db="EMBL/GenBank/DDBJ databases">
        <authorList>
            <person name="Peeters C."/>
        </authorList>
    </citation>
    <scope>NUCLEOTIDE SEQUENCE [LARGE SCALE GENOMIC DNA]</scope>
    <source>
        <strain evidence="2 3">LMG 31112</strain>
    </source>
</reference>
<dbReference type="EMBL" id="CABPSM010000003">
    <property type="protein sequence ID" value="VVD91498.1"/>
    <property type="molecule type" value="Genomic_DNA"/>
</dbReference>
<gene>
    <name evidence="2" type="ORF">PHO31112_01645</name>
</gene>
<dbReference type="RefSeq" id="WP_150620039.1">
    <property type="nucleotide sequence ID" value="NZ_CABPSM010000003.1"/>
</dbReference>
<evidence type="ECO:0000256" key="1">
    <source>
        <dbReference type="SAM" id="MobiDB-lite"/>
    </source>
</evidence>
<evidence type="ECO:0000313" key="3">
    <source>
        <dbReference type="Proteomes" id="UP000343317"/>
    </source>
</evidence>
<dbReference type="AlphaFoldDB" id="A0A5E4TXN2"/>
<proteinExistence type="predicted"/>
<keyword evidence="3" id="KW-1185">Reference proteome</keyword>
<protein>
    <submittedName>
        <fullName evidence="2">Uncharacterized protein</fullName>
    </submittedName>
</protein>